<proteinExistence type="predicted"/>
<feature type="transmembrane region" description="Helical" evidence="1">
    <location>
        <begin position="91"/>
        <end position="110"/>
    </location>
</feature>
<evidence type="ECO:0000313" key="2">
    <source>
        <dbReference type="EMBL" id="SCG59131.1"/>
    </source>
</evidence>
<dbReference type="AlphaFoldDB" id="A0A1C5IM93"/>
<name>A0A1C5IM93_9ACTN</name>
<evidence type="ECO:0000313" key="3">
    <source>
        <dbReference type="Proteomes" id="UP000198210"/>
    </source>
</evidence>
<dbReference type="InterPro" id="IPR045713">
    <property type="entry name" value="DUF6069"/>
</dbReference>
<dbReference type="Proteomes" id="UP000198210">
    <property type="component" value="Chromosome I"/>
</dbReference>
<keyword evidence="1" id="KW-0812">Transmembrane</keyword>
<protein>
    <submittedName>
        <fullName evidence="2">Uncharacterized protein</fullName>
    </submittedName>
</protein>
<dbReference type="EMBL" id="LT607751">
    <property type="protein sequence ID" value="SCG59131.1"/>
    <property type="molecule type" value="Genomic_DNA"/>
</dbReference>
<organism evidence="2 3">
    <name type="scientific">Micromonospora siamensis</name>
    <dbReference type="NCBI Taxonomy" id="299152"/>
    <lineage>
        <taxon>Bacteria</taxon>
        <taxon>Bacillati</taxon>
        <taxon>Actinomycetota</taxon>
        <taxon>Actinomycetes</taxon>
        <taxon>Micromonosporales</taxon>
        <taxon>Micromonosporaceae</taxon>
        <taxon>Micromonospora</taxon>
    </lineage>
</organism>
<feature type="transmembrane region" description="Helical" evidence="1">
    <location>
        <begin position="63"/>
        <end position="82"/>
    </location>
</feature>
<dbReference type="RefSeq" id="WP_088971549.1">
    <property type="nucleotide sequence ID" value="NZ_JBHLYF010000043.1"/>
</dbReference>
<gene>
    <name evidence="2" type="ORF">GA0074704_3566</name>
</gene>
<feature type="transmembrane region" description="Helical" evidence="1">
    <location>
        <begin position="116"/>
        <end position="135"/>
    </location>
</feature>
<reference evidence="2 3" key="1">
    <citation type="submission" date="2016-06" db="EMBL/GenBank/DDBJ databases">
        <authorList>
            <person name="Kjaerup R.B."/>
            <person name="Dalgaard T.S."/>
            <person name="Juul-Madsen H.R."/>
        </authorList>
    </citation>
    <scope>NUCLEOTIDE SEQUENCE [LARGE SCALE GENOMIC DNA]</scope>
    <source>
        <strain evidence="2 3">DSM 45097</strain>
    </source>
</reference>
<accession>A0A1C5IM93</accession>
<keyword evidence="1" id="KW-1133">Transmembrane helix</keyword>
<keyword evidence="3" id="KW-1185">Reference proteome</keyword>
<dbReference type="Pfam" id="PF19545">
    <property type="entry name" value="DUF6069"/>
    <property type="match status" value="1"/>
</dbReference>
<evidence type="ECO:0000256" key="1">
    <source>
        <dbReference type="SAM" id="Phobius"/>
    </source>
</evidence>
<sequence>MSTVHPVATHPAGVTRPPRRARPLAILAVTCATVAVWAVAVPLAGVDLVARSGGADRSVGPGAVAGTTLLVGLAGWAVLALLERRTRRARSIWTGLALAVLLVSLLPPLVEGVGVAAKLTLVAMHLAAGLLVPALRRTAVR</sequence>
<keyword evidence="1" id="KW-0472">Membrane</keyword>
<feature type="transmembrane region" description="Helical" evidence="1">
    <location>
        <begin position="24"/>
        <end position="43"/>
    </location>
</feature>